<dbReference type="PROSITE" id="PS50021">
    <property type="entry name" value="CH"/>
    <property type="match status" value="1"/>
</dbReference>
<dbReference type="GO" id="GO:0008017">
    <property type="term" value="F:microtubule binding"/>
    <property type="evidence" value="ECO:0007669"/>
    <property type="project" value="TreeGrafter"/>
</dbReference>
<sequence>MSRTGLTRELLRWILSLGLSNPIKNARRDFSNGYVVAEILHKYYPQDVALHSFDNGATSEKRKLDNWRQLEKICKKKGLRLSAKDVEGVIACKEEALIPVLERVYKKVTTTSSPAEKRDASSSSSQRREVARATGYASKLGGVQSSQAQRPAAEVPVPVRPIAPRPHHVMQPEPSHYIDGDAGLSQQQPYLSSPFRIEPMREHGFYPSDQGVGVSPRRLDAHAHAALDGYASPAASQQRHWDPFEFGRYAYEDGGAPVVATVVADHCTPPGSYSEGYAAMGSPPSYAQDQERVDYGEDDYVAPPTRYLLPNHSPGNDSYQHRLQHQPYPTVAGKENQGSPKFAMKAQVRDPPSGYASAMAGAVSVAKEAEGFALKQGKRRKPKQAGLKGAKYWELGKLGPDLEGKEIVEKRSARDRMREFSSEIRRNNARVTRKSAKAPKEDRATMDAAKAYSARQRALDFAKNIPKPAHQQRASTSPSKASKGSGGLDNVSELDRLMEQHEAQSQQINSMRHQLERQLKLASI</sequence>
<accession>A0AAX4P7W0</accession>
<feature type="region of interest" description="Disordered" evidence="1">
    <location>
        <begin position="466"/>
        <end position="511"/>
    </location>
</feature>
<dbReference type="PANTHER" id="PTHR12509:SF8">
    <property type="entry name" value="SPERMATOGENESIS-ASSOCIATED PROTEIN 4"/>
    <property type="match status" value="1"/>
</dbReference>
<evidence type="ECO:0000256" key="1">
    <source>
        <dbReference type="SAM" id="MobiDB-lite"/>
    </source>
</evidence>
<protein>
    <submittedName>
        <fullName evidence="3">Calponin-homology (CH) domain-containing protein</fullName>
    </submittedName>
</protein>
<name>A0AAX4P7W0_9CHLO</name>
<feature type="compositionally biased region" description="Basic and acidic residues" evidence="1">
    <location>
        <begin position="115"/>
        <end position="131"/>
    </location>
</feature>
<dbReference type="InterPro" id="IPR001715">
    <property type="entry name" value="CH_dom"/>
</dbReference>
<dbReference type="Pfam" id="PF15261">
    <property type="entry name" value="JHY"/>
    <property type="match status" value="1"/>
</dbReference>
<gene>
    <name evidence="3" type="ORF">HKI87_05g37440</name>
</gene>
<evidence type="ECO:0000313" key="4">
    <source>
        <dbReference type="Proteomes" id="UP001472866"/>
    </source>
</evidence>
<organism evidence="3 4">
    <name type="scientific">Chloropicon roscoffensis</name>
    <dbReference type="NCBI Taxonomy" id="1461544"/>
    <lineage>
        <taxon>Eukaryota</taxon>
        <taxon>Viridiplantae</taxon>
        <taxon>Chlorophyta</taxon>
        <taxon>Chloropicophyceae</taxon>
        <taxon>Chloropicales</taxon>
        <taxon>Chloropicaceae</taxon>
        <taxon>Chloropicon</taxon>
    </lineage>
</organism>
<dbReference type="InterPro" id="IPR036872">
    <property type="entry name" value="CH_dom_sf"/>
</dbReference>
<dbReference type="GO" id="GO:0051493">
    <property type="term" value="P:regulation of cytoskeleton organization"/>
    <property type="evidence" value="ECO:0007669"/>
    <property type="project" value="TreeGrafter"/>
</dbReference>
<feature type="compositionally biased region" description="Polar residues" evidence="1">
    <location>
        <begin position="472"/>
        <end position="482"/>
    </location>
</feature>
<feature type="region of interest" description="Disordered" evidence="1">
    <location>
        <begin position="424"/>
        <end position="452"/>
    </location>
</feature>
<evidence type="ECO:0000313" key="3">
    <source>
        <dbReference type="EMBL" id="WZN62208.1"/>
    </source>
</evidence>
<dbReference type="GO" id="GO:0005930">
    <property type="term" value="C:axoneme"/>
    <property type="evidence" value="ECO:0007669"/>
    <property type="project" value="TreeGrafter"/>
</dbReference>
<dbReference type="EMBL" id="CP151505">
    <property type="protein sequence ID" value="WZN62208.1"/>
    <property type="molecule type" value="Genomic_DNA"/>
</dbReference>
<keyword evidence="4" id="KW-1185">Reference proteome</keyword>
<dbReference type="Gene3D" id="1.10.418.10">
    <property type="entry name" value="Calponin-like domain"/>
    <property type="match status" value="1"/>
</dbReference>
<feature type="compositionally biased region" description="Basic and acidic residues" evidence="1">
    <location>
        <begin position="493"/>
        <end position="502"/>
    </location>
</feature>
<feature type="region of interest" description="Disordered" evidence="1">
    <location>
        <begin position="109"/>
        <end position="185"/>
    </location>
</feature>
<dbReference type="AlphaFoldDB" id="A0AAX4P7W0"/>
<dbReference type="PANTHER" id="PTHR12509">
    <property type="entry name" value="SPERMATOGENESIS-ASSOCIATED 4-RELATED"/>
    <property type="match status" value="1"/>
</dbReference>
<dbReference type="Proteomes" id="UP001472866">
    <property type="component" value="Chromosome 05"/>
</dbReference>
<reference evidence="3 4" key="1">
    <citation type="submission" date="2024-03" db="EMBL/GenBank/DDBJ databases">
        <title>Complete genome sequence of the green alga Chloropicon roscoffensis RCC1871.</title>
        <authorList>
            <person name="Lemieux C."/>
            <person name="Pombert J.-F."/>
            <person name="Otis C."/>
            <person name="Turmel M."/>
        </authorList>
    </citation>
    <scope>NUCLEOTIDE SEQUENCE [LARGE SCALE GENOMIC DNA]</scope>
    <source>
        <strain evidence="3 4">RCC1871</strain>
    </source>
</reference>
<dbReference type="InterPro" id="IPR010441">
    <property type="entry name" value="CH_2"/>
</dbReference>
<dbReference type="Pfam" id="PF06294">
    <property type="entry name" value="CH_2"/>
    <property type="match status" value="1"/>
</dbReference>
<proteinExistence type="predicted"/>
<dbReference type="SUPFAM" id="SSF47576">
    <property type="entry name" value="Calponin-homology domain, CH-domain"/>
    <property type="match status" value="1"/>
</dbReference>
<feature type="compositionally biased region" description="Basic residues" evidence="1">
    <location>
        <begin position="427"/>
        <end position="437"/>
    </location>
</feature>
<dbReference type="InterPro" id="IPR052111">
    <property type="entry name" value="Spermatogenesis_Ciliary_MAP"/>
</dbReference>
<feature type="domain" description="Calponin-homology (CH)" evidence="2">
    <location>
        <begin position="4"/>
        <end position="112"/>
    </location>
</feature>
<evidence type="ECO:0000259" key="2">
    <source>
        <dbReference type="PROSITE" id="PS50021"/>
    </source>
</evidence>
<dbReference type="InterPro" id="IPR027968">
    <property type="entry name" value="JHY"/>
</dbReference>